<protein>
    <submittedName>
        <fullName evidence="1">Glycosyl transferase</fullName>
    </submittedName>
</protein>
<evidence type="ECO:0000313" key="2">
    <source>
        <dbReference type="Proteomes" id="UP000627715"/>
    </source>
</evidence>
<reference evidence="1" key="2">
    <citation type="submission" date="2020-09" db="EMBL/GenBank/DDBJ databases">
        <authorList>
            <person name="Sun Q."/>
            <person name="Zhou Y."/>
        </authorList>
    </citation>
    <scope>NUCLEOTIDE SEQUENCE</scope>
    <source>
        <strain evidence="1">CGMCC 1.15425</strain>
    </source>
</reference>
<dbReference type="EMBL" id="BMIY01000004">
    <property type="protein sequence ID" value="GGG55158.1"/>
    <property type="molecule type" value="Genomic_DNA"/>
</dbReference>
<dbReference type="Pfam" id="PF14307">
    <property type="entry name" value="Glyco_tran_WbsX"/>
    <property type="match status" value="1"/>
</dbReference>
<gene>
    <name evidence="1" type="ORF">GCM10011403_10290</name>
</gene>
<keyword evidence="1" id="KW-0808">Transferase</keyword>
<name>A0A917GRB3_9GAMM</name>
<evidence type="ECO:0000313" key="1">
    <source>
        <dbReference type="EMBL" id="GGG55158.1"/>
    </source>
</evidence>
<dbReference type="CDD" id="cd11579">
    <property type="entry name" value="Glyco_tran_WbsX"/>
    <property type="match status" value="1"/>
</dbReference>
<accession>A0A917GRB3</accession>
<dbReference type="OrthoDB" id="9816424at2"/>
<sequence length="367" mass="43433">MNLPRRQARVIAFYLPQYHPTELNSQHYGKNFTEWDNVRAAKKLFPEHDWPIEPGELGYYDLRDPAAREAQAELAKAHGIEGFCYYHYWFGDGRMELEKPFQEVLQSKVPDFPFCLCWANQPWHKKFWSRDGSSRNELLVDQSYPGDADVDAHFFYCLPAFQDERYIRVDDKPVFMIYRALEHPDAAGFMARWQQLAQEHGLPGIFFIGQTTRLDLEGEKLRSLGLDGINTVRLFDYYRFGQNRWRRQWRKFNWWLRRTPRIVPYKEASRCFVSEADKETDIYPSIIPNWDHSPRSGLGGTVLYGSTPTLFKEHVQEVVATVVKKPEEHRLVFVKSWNEWGEGNYLEPDKRYGRAYLDVMLEVILED</sequence>
<dbReference type="Gene3D" id="3.20.20.80">
    <property type="entry name" value="Glycosidases"/>
    <property type="match status" value="1"/>
</dbReference>
<proteinExistence type="predicted"/>
<reference evidence="1" key="1">
    <citation type="journal article" date="2014" name="Int. J. Syst. Evol. Microbiol.">
        <title>Complete genome sequence of Corynebacterium casei LMG S-19264T (=DSM 44701T), isolated from a smear-ripened cheese.</title>
        <authorList>
            <consortium name="US DOE Joint Genome Institute (JGI-PGF)"/>
            <person name="Walter F."/>
            <person name="Albersmeier A."/>
            <person name="Kalinowski J."/>
            <person name="Ruckert C."/>
        </authorList>
    </citation>
    <scope>NUCLEOTIDE SEQUENCE</scope>
    <source>
        <strain evidence="1">CGMCC 1.15425</strain>
    </source>
</reference>
<dbReference type="AlphaFoldDB" id="A0A917GRB3"/>
<dbReference type="PANTHER" id="PTHR41244">
    <property type="entry name" value="RHAMNAN SYNTHESIS F"/>
    <property type="match status" value="1"/>
</dbReference>
<keyword evidence="2" id="KW-1185">Reference proteome</keyword>
<dbReference type="InterPro" id="IPR032719">
    <property type="entry name" value="WbsX"/>
</dbReference>
<dbReference type="GO" id="GO:0016740">
    <property type="term" value="F:transferase activity"/>
    <property type="evidence" value="ECO:0007669"/>
    <property type="project" value="UniProtKB-KW"/>
</dbReference>
<dbReference type="PANTHER" id="PTHR41244:SF1">
    <property type="entry name" value="GLYCOSYLTRANSFERASE"/>
    <property type="match status" value="1"/>
</dbReference>
<dbReference type="Proteomes" id="UP000627715">
    <property type="component" value="Unassembled WGS sequence"/>
</dbReference>
<organism evidence="1 2">
    <name type="scientific">Pseudohongiella nitratireducens</name>
    <dbReference type="NCBI Taxonomy" id="1768907"/>
    <lineage>
        <taxon>Bacteria</taxon>
        <taxon>Pseudomonadati</taxon>
        <taxon>Pseudomonadota</taxon>
        <taxon>Gammaproteobacteria</taxon>
        <taxon>Pseudomonadales</taxon>
        <taxon>Pseudohongiellaceae</taxon>
        <taxon>Pseudohongiella</taxon>
    </lineage>
</organism>
<comment type="caution">
    <text evidence="1">The sequence shown here is derived from an EMBL/GenBank/DDBJ whole genome shotgun (WGS) entry which is preliminary data.</text>
</comment>
<dbReference type="RefSeq" id="WP_068812152.1">
    <property type="nucleotide sequence ID" value="NZ_BMIY01000004.1"/>
</dbReference>